<proteinExistence type="inferred from homology"/>
<comment type="caution">
    <text evidence="20">The sequence shown here is derived from an EMBL/GenBank/DDBJ whole genome shotgun (WGS) entry which is preliminary data.</text>
</comment>
<evidence type="ECO:0000256" key="7">
    <source>
        <dbReference type="ARBA" id="ARBA00019373"/>
    </source>
</evidence>
<evidence type="ECO:0000256" key="19">
    <source>
        <dbReference type="SAM" id="Phobius"/>
    </source>
</evidence>
<comment type="similarity">
    <text evidence="5 18">Belongs to the CDS family.</text>
</comment>
<evidence type="ECO:0000256" key="6">
    <source>
        <dbReference type="ARBA" id="ARBA00012487"/>
    </source>
</evidence>
<dbReference type="Proteomes" id="UP001560019">
    <property type="component" value="Unassembled WGS sequence"/>
</dbReference>
<keyword evidence="17" id="KW-1208">Phospholipid metabolism</keyword>
<feature type="transmembrane region" description="Helical" evidence="19">
    <location>
        <begin position="20"/>
        <end position="47"/>
    </location>
</feature>
<dbReference type="InterPro" id="IPR000374">
    <property type="entry name" value="PC_trans"/>
</dbReference>
<keyword evidence="15 19" id="KW-0472">Membrane</keyword>
<feature type="transmembrane region" description="Helical" evidence="19">
    <location>
        <begin position="129"/>
        <end position="148"/>
    </location>
</feature>
<dbReference type="PANTHER" id="PTHR46382">
    <property type="entry name" value="PHOSPHATIDATE CYTIDYLYLTRANSFERASE"/>
    <property type="match status" value="1"/>
</dbReference>
<sequence length="263" mass="27608">MSAKGPWHDLSLRLASGVGMAALGLGAVWAGGPWFAALAATVCGLMLWELARMVAPERALEAVIVGLSGAAAVLVGRALPDAVALVPIAVPAILGAVLLRRERAIFAAFALAIVAASYGLTGFRDVHGVVWLIWLVLVVIATDVSGYFAGRFIGGPKFWPRVSPKKTWAGTLGGWFAAVLIGLIFLTFTNAGRDLPWISMALSLASQMGDIAESAVKRRMGVKDSSGLLPGHGGLFDRFDGLLGAALFMLLVAQLVYVPEVRF</sequence>
<dbReference type="GO" id="GO:0016779">
    <property type="term" value="F:nucleotidyltransferase activity"/>
    <property type="evidence" value="ECO:0007669"/>
    <property type="project" value="UniProtKB-KW"/>
</dbReference>
<evidence type="ECO:0000256" key="1">
    <source>
        <dbReference type="ARBA" id="ARBA00001698"/>
    </source>
</evidence>
<keyword evidence="11 18" id="KW-0812">Transmembrane</keyword>
<keyword evidence="21" id="KW-1185">Reference proteome</keyword>
<dbReference type="EC" id="2.7.7.41" evidence="6 18"/>
<feature type="transmembrane region" description="Helical" evidence="19">
    <location>
        <begin position="241"/>
        <end position="258"/>
    </location>
</feature>
<keyword evidence="10 18" id="KW-0808">Transferase</keyword>
<evidence type="ECO:0000256" key="3">
    <source>
        <dbReference type="ARBA" id="ARBA00005119"/>
    </source>
</evidence>
<dbReference type="PROSITE" id="PS01315">
    <property type="entry name" value="CDS"/>
    <property type="match status" value="1"/>
</dbReference>
<evidence type="ECO:0000256" key="4">
    <source>
        <dbReference type="ARBA" id="ARBA00005189"/>
    </source>
</evidence>
<feature type="transmembrane region" description="Helical" evidence="19">
    <location>
        <begin position="104"/>
        <end position="123"/>
    </location>
</feature>
<gene>
    <name evidence="20" type="ORF">Ga0609869_002250</name>
</gene>
<evidence type="ECO:0000256" key="16">
    <source>
        <dbReference type="ARBA" id="ARBA00023209"/>
    </source>
</evidence>
<feature type="transmembrane region" description="Helical" evidence="19">
    <location>
        <begin position="168"/>
        <end position="188"/>
    </location>
</feature>
<keyword evidence="16" id="KW-0594">Phospholipid biosynthesis</keyword>
<keyword evidence="12 18" id="KW-0548">Nucleotidyltransferase</keyword>
<feature type="transmembrane region" description="Helical" evidence="19">
    <location>
        <begin position="59"/>
        <end position="76"/>
    </location>
</feature>
<evidence type="ECO:0000256" key="18">
    <source>
        <dbReference type="RuleBase" id="RU003938"/>
    </source>
</evidence>
<dbReference type="PANTHER" id="PTHR46382:SF1">
    <property type="entry name" value="PHOSPHATIDATE CYTIDYLYLTRANSFERASE"/>
    <property type="match status" value="1"/>
</dbReference>
<evidence type="ECO:0000256" key="2">
    <source>
        <dbReference type="ARBA" id="ARBA00004651"/>
    </source>
</evidence>
<feature type="transmembrane region" description="Helical" evidence="19">
    <location>
        <begin position="82"/>
        <end position="99"/>
    </location>
</feature>
<name>A0ABV3XU81_9RHOB</name>
<keyword evidence="13 19" id="KW-1133">Transmembrane helix</keyword>
<keyword evidence="9" id="KW-0444">Lipid biosynthesis</keyword>
<evidence type="ECO:0000313" key="21">
    <source>
        <dbReference type="Proteomes" id="UP001560019"/>
    </source>
</evidence>
<comment type="subcellular location">
    <subcellularLocation>
        <location evidence="2">Cell membrane</location>
        <topology evidence="2">Multi-pass membrane protein</topology>
    </subcellularLocation>
</comment>
<evidence type="ECO:0000256" key="5">
    <source>
        <dbReference type="ARBA" id="ARBA00010185"/>
    </source>
</evidence>
<evidence type="ECO:0000256" key="12">
    <source>
        <dbReference type="ARBA" id="ARBA00022695"/>
    </source>
</evidence>
<comment type="catalytic activity">
    <reaction evidence="1 18">
        <text>a 1,2-diacyl-sn-glycero-3-phosphate + CTP + H(+) = a CDP-1,2-diacyl-sn-glycerol + diphosphate</text>
        <dbReference type="Rhea" id="RHEA:16229"/>
        <dbReference type="ChEBI" id="CHEBI:15378"/>
        <dbReference type="ChEBI" id="CHEBI:33019"/>
        <dbReference type="ChEBI" id="CHEBI:37563"/>
        <dbReference type="ChEBI" id="CHEBI:58332"/>
        <dbReference type="ChEBI" id="CHEBI:58608"/>
        <dbReference type="EC" id="2.7.7.41"/>
    </reaction>
</comment>
<evidence type="ECO:0000256" key="14">
    <source>
        <dbReference type="ARBA" id="ARBA00023098"/>
    </source>
</evidence>
<organism evidence="20 21">
    <name type="scientific">Rhodovulum iodosum</name>
    <dbReference type="NCBI Taxonomy" id="68291"/>
    <lineage>
        <taxon>Bacteria</taxon>
        <taxon>Pseudomonadati</taxon>
        <taxon>Pseudomonadota</taxon>
        <taxon>Alphaproteobacteria</taxon>
        <taxon>Rhodobacterales</taxon>
        <taxon>Paracoccaceae</taxon>
        <taxon>Rhodovulum</taxon>
    </lineage>
</organism>
<evidence type="ECO:0000256" key="11">
    <source>
        <dbReference type="ARBA" id="ARBA00022692"/>
    </source>
</evidence>
<keyword evidence="14" id="KW-0443">Lipid metabolism</keyword>
<keyword evidence="8" id="KW-1003">Cell membrane</keyword>
<dbReference type="EMBL" id="JBEHHI010000002">
    <property type="protein sequence ID" value="MEX5728897.1"/>
    <property type="molecule type" value="Genomic_DNA"/>
</dbReference>
<evidence type="ECO:0000256" key="15">
    <source>
        <dbReference type="ARBA" id="ARBA00023136"/>
    </source>
</evidence>
<dbReference type="Pfam" id="PF01148">
    <property type="entry name" value="CTP_transf_1"/>
    <property type="match status" value="1"/>
</dbReference>
<evidence type="ECO:0000256" key="9">
    <source>
        <dbReference type="ARBA" id="ARBA00022516"/>
    </source>
</evidence>
<protein>
    <recommendedName>
        <fullName evidence="7 18">Phosphatidate cytidylyltransferase</fullName>
        <ecNumber evidence="6 18">2.7.7.41</ecNumber>
    </recommendedName>
</protein>
<evidence type="ECO:0000256" key="10">
    <source>
        <dbReference type="ARBA" id="ARBA00022679"/>
    </source>
</evidence>
<accession>A0ABV3XU81</accession>
<evidence type="ECO:0000256" key="17">
    <source>
        <dbReference type="ARBA" id="ARBA00023264"/>
    </source>
</evidence>
<dbReference type="RefSeq" id="WP_125403256.1">
    <property type="nucleotide sequence ID" value="NZ_JBEHHI010000002.1"/>
</dbReference>
<evidence type="ECO:0000256" key="13">
    <source>
        <dbReference type="ARBA" id="ARBA00022989"/>
    </source>
</evidence>
<evidence type="ECO:0000313" key="20">
    <source>
        <dbReference type="EMBL" id="MEX5728897.1"/>
    </source>
</evidence>
<comment type="pathway">
    <text evidence="4">Lipid metabolism.</text>
</comment>
<reference evidence="20 21" key="1">
    <citation type="submission" date="2024-06" db="EMBL/GenBank/DDBJ databases">
        <title>Genome of Rhodovulum iodosum, a marine photoferrotroph.</title>
        <authorList>
            <person name="Bianchini G."/>
            <person name="Nikeleit V."/>
            <person name="Kappler A."/>
            <person name="Bryce C."/>
            <person name="Sanchez-Baracaldo P."/>
        </authorList>
    </citation>
    <scope>NUCLEOTIDE SEQUENCE [LARGE SCALE GENOMIC DNA]</scope>
    <source>
        <strain evidence="20 21">UT/N1</strain>
    </source>
</reference>
<comment type="pathway">
    <text evidence="3 18">Phospholipid metabolism; CDP-diacylglycerol biosynthesis; CDP-diacylglycerol from sn-glycerol 3-phosphate: step 3/3.</text>
</comment>
<evidence type="ECO:0000256" key="8">
    <source>
        <dbReference type="ARBA" id="ARBA00022475"/>
    </source>
</evidence>